<evidence type="ECO:0000313" key="2">
    <source>
        <dbReference type="Proteomes" id="UP001280897"/>
    </source>
</evidence>
<dbReference type="RefSeq" id="WP_004166336.1">
    <property type="nucleotide sequence ID" value="NZ_BJMF01000001.1"/>
</dbReference>
<name>A0AAN5Y6J1_PEDAC</name>
<reference evidence="1" key="2">
    <citation type="submission" date="2023-10" db="EMBL/GenBank/DDBJ databases">
        <authorList>
            <person name="Khurajog B."/>
        </authorList>
    </citation>
    <scope>NUCLEOTIDE SEQUENCE</scope>
    <source>
        <strain evidence="1">BF9</strain>
    </source>
</reference>
<dbReference type="AlphaFoldDB" id="A0AAN5Y6J1"/>
<proteinExistence type="predicted"/>
<dbReference type="Proteomes" id="UP001280897">
    <property type="component" value="Unassembled WGS sequence"/>
</dbReference>
<dbReference type="GeneID" id="57366773"/>
<comment type="caution">
    <text evidence="1">The sequence shown here is derived from an EMBL/GenBank/DDBJ whole genome shotgun (WGS) entry which is preliminary data.</text>
</comment>
<evidence type="ECO:0000313" key="1">
    <source>
        <dbReference type="EMBL" id="MDV2620890.1"/>
    </source>
</evidence>
<organism evidence="1 2">
    <name type="scientific">Pediococcus acidilactici</name>
    <dbReference type="NCBI Taxonomy" id="1254"/>
    <lineage>
        <taxon>Bacteria</taxon>
        <taxon>Bacillati</taxon>
        <taxon>Bacillota</taxon>
        <taxon>Bacilli</taxon>
        <taxon>Lactobacillales</taxon>
        <taxon>Lactobacillaceae</taxon>
        <taxon>Pediococcus</taxon>
        <taxon>Pediococcus acidilactici group</taxon>
    </lineage>
</organism>
<dbReference type="KEGG" id="paci:A4V11_06335"/>
<reference evidence="1" key="1">
    <citation type="journal article" date="2023" name="PeerJ">
        <title>Selection and evaluation of lactic acid bacteria from chicken feces in Thailand as potential probiotics.</title>
        <authorList>
            <person name="Khurajog B."/>
            <person name="Disastra Y."/>
            <person name="Lawwyne L.D."/>
            <person name="Sirichokchatchawan W."/>
            <person name="Niyomtham W."/>
            <person name="Yindee J."/>
            <person name="Hampson D.J."/>
            <person name="Prapasarakul N."/>
        </authorList>
    </citation>
    <scope>NUCLEOTIDE SEQUENCE</scope>
    <source>
        <strain evidence="1">BF9</strain>
    </source>
</reference>
<protein>
    <submittedName>
        <fullName evidence="1">Adhesin</fullName>
    </submittedName>
</protein>
<gene>
    <name evidence="1" type="ORF">R0G89_03985</name>
</gene>
<accession>A0AAN5Y6J1</accession>
<sequence>MKFSVTSEAAQWFIKELDLKPGGAVKIFTKIYGGIPTVYPSFFLGIAPGNKDDESTAKTVVDDITFYIESGNEWIVDNHDLTVEYNGQDVDYRFSD</sequence>
<dbReference type="EMBL" id="JAWJAV010000002">
    <property type="protein sequence ID" value="MDV2620890.1"/>
    <property type="molecule type" value="Genomic_DNA"/>
</dbReference>